<dbReference type="InterPro" id="IPR001910">
    <property type="entry name" value="Inosine/uridine_hydrolase_dom"/>
</dbReference>
<comment type="caution">
    <text evidence="4">The sequence shown here is derived from an EMBL/GenBank/DDBJ whole genome shotgun (WGS) entry which is preliminary data.</text>
</comment>
<dbReference type="PANTHER" id="PTHR12304:SF4">
    <property type="entry name" value="URIDINE NUCLEOSIDASE"/>
    <property type="match status" value="1"/>
</dbReference>
<dbReference type="OrthoDB" id="9797882at2"/>
<feature type="domain" description="Inosine/uridine-preferring nucleoside hydrolase" evidence="3">
    <location>
        <begin position="8"/>
        <end position="270"/>
    </location>
</feature>
<dbReference type="PANTHER" id="PTHR12304">
    <property type="entry name" value="INOSINE-URIDINE PREFERRING NUCLEOSIDE HYDROLASE"/>
    <property type="match status" value="1"/>
</dbReference>
<dbReference type="RefSeq" id="WP_060929834.1">
    <property type="nucleotide sequence ID" value="NZ_KQ955289.1"/>
</dbReference>
<reference evidence="5" key="1">
    <citation type="submission" date="2016-01" db="EMBL/GenBank/DDBJ databases">
        <authorList>
            <person name="Mitreva M."/>
            <person name="Pepin K.H."/>
            <person name="Mihindukulasuriya K.A."/>
            <person name="Fulton R."/>
            <person name="Fronick C."/>
            <person name="O'Laughlin M."/>
            <person name="Miner T."/>
            <person name="Herter B."/>
            <person name="Rosa B.A."/>
            <person name="Cordes M."/>
            <person name="Tomlinson C."/>
            <person name="Wollam A."/>
            <person name="Palsikar V.B."/>
            <person name="Mardis E.R."/>
            <person name="Wilson R.K."/>
        </authorList>
    </citation>
    <scope>NUCLEOTIDE SEQUENCE [LARGE SCALE GENOMIC DNA]</scope>
    <source>
        <strain evidence="5">MJR8151</strain>
    </source>
</reference>
<evidence type="ECO:0000313" key="5">
    <source>
        <dbReference type="Proteomes" id="UP000070383"/>
    </source>
</evidence>
<dbReference type="PATRIC" id="fig|33036.3.peg.1692"/>
<dbReference type="GO" id="GO:0008477">
    <property type="term" value="F:purine nucleosidase activity"/>
    <property type="evidence" value="ECO:0007669"/>
    <property type="project" value="TreeGrafter"/>
</dbReference>
<dbReference type="SUPFAM" id="SSF53590">
    <property type="entry name" value="Nucleoside hydrolase"/>
    <property type="match status" value="1"/>
</dbReference>
<keyword evidence="5" id="KW-1185">Reference proteome</keyword>
<proteinExistence type="predicted"/>
<name>A0A133KB03_9FIRM</name>
<dbReference type="InterPro" id="IPR023186">
    <property type="entry name" value="IUNH"/>
</dbReference>
<dbReference type="GO" id="GO:0005829">
    <property type="term" value="C:cytosol"/>
    <property type="evidence" value="ECO:0007669"/>
    <property type="project" value="TreeGrafter"/>
</dbReference>
<evidence type="ECO:0000256" key="2">
    <source>
        <dbReference type="ARBA" id="ARBA00023295"/>
    </source>
</evidence>
<keyword evidence="1 4" id="KW-0378">Hydrolase</keyword>
<gene>
    <name evidence="4" type="ORF">HMPREF3200_01709</name>
</gene>
<dbReference type="Gene3D" id="3.90.245.10">
    <property type="entry name" value="Ribonucleoside hydrolase-like"/>
    <property type="match status" value="1"/>
</dbReference>
<evidence type="ECO:0000259" key="3">
    <source>
        <dbReference type="Pfam" id="PF01156"/>
    </source>
</evidence>
<sequence length="278" mass="31817">MQKEKAFIYIDTNFSDDEALMLDMAFRSFNFELVGLSSIRSYMTAATAADNILGLNESHELFLPIAKGNETNILDKEIKTKGLDKNYYPNHKDYLEETEVSDHLYDIAADCGKIDIITTGPLTNIAKALEKYEDLEDYISHIFISGGNLYGPEYNFSEDPKAINKILNSSIDLFILPKNLADQIEISDDFLKNLAKDKKNEKIIENLLANKENRFLYAPLLLYLLEKPEAFIFEESGIKVDDRENLGEMIRINSRKKLYLANKVNIESFFSYLEGKLC</sequence>
<dbReference type="Proteomes" id="UP000070383">
    <property type="component" value="Unassembled WGS sequence"/>
</dbReference>
<organism evidence="4 5">
    <name type="scientific">Anaerococcus tetradius</name>
    <dbReference type="NCBI Taxonomy" id="33036"/>
    <lineage>
        <taxon>Bacteria</taxon>
        <taxon>Bacillati</taxon>
        <taxon>Bacillota</taxon>
        <taxon>Tissierellia</taxon>
        <taxon>Tissierellales</taxon>
        <taxon>Peptoniphilaceae</taxon>
        <taxon>Anaerococcus</taxon>
    </lineage>
</organism>
<dbReference type="AlphaFoldDB" id="A0A133KB03"/>
<dbReference type="EMBL" id="LRPM01000071">
    <property type="protein sequence ID" value="KWZ76756.1"/>
    <property type="molecule type" value="Genomic_DNA"/>
</dbReference>
<keyword evidence="2" id="KW-0326">Glycosidase</keyword>
<evidence type="ECO:0000313" key="4">
    <source>
        <dbReference type="EMBL" id="KWZ76756.1"/>
    </source>
</evidence>
<accession>A0A133KB03</accession>
<dbReference type="STRING" id="33036.HMPREF3200_01709"/>
<dbReference type="Pfam" id="PF01156">
    <property type="entry name" value="IU_nuc_hydro"/>
    <property type="match status" value="1"/>
</dbReference>
<dbReference type="GO" id="GO:0006152">
    <property type="term" value="P:purine nucleoside catabolic process"/>
    <property type="evidence" value="ECO:0007669"/>
    <property type="project" value="TreeGrafter"/>
</dbReference>
<protein>
    <submittedName>
        <fullName evidence="4">Inosine-uridine preferring nucleoside hydrolase</fullName>
    </submittedName>
</protein>
<dbReference type="InterPro" id="IPR036452">
    <property type="entry name" value="Ribo_hydro-like"/>
</dbReference>
<evidence type="ECO:0000256" key="1">
    <source>
        <dbReference type="ARBA" id="ARBA00022801"/>
    </source>
</evidence>